<gene>
    <name evidence="3" type="ORF">NS506_07371</name>
</gene>
<dbReference type="PANTHER" id="PTHR34512">
    <property type="entry name" value="CELL SURFACE PROTEIN"/>
    <property type="match status" value="1"/>
</dbReference>
<evidence type="ECO:0000313" key="4">
    <source>
        <dbReference type="Proteomes" id="UP000180166"/>
    </source>
</evidence>
<name>A0ABC8B4B8_9NOCA</name>
<feature type="chain" id="PRO_5044802733" description="Pyrrolo-quinoline quinone repeat domain-containing protein" evidence="1">
    <location>
        <begin position="33"/>
        <end position="381"/>
    </location>
</feature>
<dbReference type="PROSITE" id="PS51257">
    <property type="entry name" value="PROKAR_LIPOPROTEIN"/>
    <property type="match status" value="1"/>
</dbReference>
<dbReference type="KEGG" id="nsr:NS506_07371"/>
<organism evidence="3 4">
    <name type="scientific">Nocardia seriolae</name>
    <dbReference type="NCBI Taxonomy" id="37332"/>
    <lineage>
        <taxon>Bacteria</taxon>
        <taxon>Bacillati</taxon>
        <taxon>Actinomycetota</taxon>
        <taxon>Actinomycetes</taxon>
        <taxon>Mycobacteriales</taxon>
        <taxon>Nocardiaceae</taxon>
        <taxon>Nocardia</taxon>
    </lineage>
</organism>
<reference evidence="3 4" key="1">
    <citation type="submission" date="2016-10" db="EMBL/GenBank/DDBJ databases">
        <title>Genome sequence of Nocardia seriolae strain EM150506, isolated from Anguila japonica.</title>
        <authorList>
            <person name="Han H.-J."/>
        </authorList>
    </citation>
    <scope>NUCLEOTIDE SEQUENCE [LARGE SCALE GENOMIC DNA]</scope>
    <source>
        <strain evidence="3 4">EM150506</strain>
    </source>
</reference>
<evidence type="ECO:0000313" key="3">
    <source>
        <dbReference type="EMBL" id="APB01391.1"/>
    </source>
</evidence>
<dbReference type="InterPro" id="IPR015943">
    <property type="entry name" value="WD40/YVTN_repeat-like_dom_sf"/>
</dbReference>
<dbReference type="EMBL" id="CP017839">
    <property type="protein sequence ID" value="APB01391.1"/>
    <property type="molecule type" value="Genomic_DNA"/>
</dbReference>
<feature type="signal peptide" evidence="1">
    <location>
        <begin position="1"/>
        <end position="32"/>
    </location>
</feature>
<dbReference type="Gene3D" id="2.130.10.10">
    <property type="entry name" value="YVTN repeat-like/Quinoprotein amine dehydrogenase"/>
    <property type="match status" value="1"/>
</dbReference>
<protein>
    <recommendedName>
        <fullName evidence="2">Pyrrolo-quinoline quinone repeat domain-containing protein</fullName>
    </recommendedName>
</protein>
<dbReference type="InterPro" id="IPR002372">
    <property type="entry name" value="PQQ_rpt_dom"/>
</dbReference>
<sequence length="381" mass="39445">MSSEWGRALINRRKVLRDAAILLATGAAAACAAPRATVATAASGSIAWEHRADGAVRGLRYGQDGVVVETDAVLTGLDLQGGRELWRLPIATTGIGHGSCLWIGALVVCETEPDTGGQRAVALDLATGQRKWSFDAPEGNVLEGAFGVRDWVLYLIASGHGKSTREVWAVDMRTKTVRWRSPSETEELYVPDTGSLIYTRSPGAGGDIAALDLATGATVWSRAGDPGVYATAVGSGLVGGAVLVSDGVHTVSGLDPKTGAALWSTPALSDPTDTVFGSGDAYYLCDGAKLHAMNPDGSASPLWSLTLAESGTAVRAGGYAAGATFYLLAARTLRAIDAHSSKVRWMQSIPDGDGSAVPFAIGETHCYVQSGDGTGVVALMR</sequence>
<dbReference type="PROSITE" id="PS51318">
    <property type="entry name" value="TAT"/>
    <property type="match status" value="1"/>
</dbReference>
<dbReference type="InterPro" id="IPR006311">
    <property type="entry name" value="TAT_signal"/>
</dbReference>
<dbReference type="InterPro" id="IPR011047">
    <property type="entry name" value="Quinoprotein_ADH-like_sf"/>
</dbReference>
<keyword evidence="1" id="KW-0732">Signal</keyword>
<dbReference type="AlphaFoldDB" id="A0ABC8B4B8"/>
<feature type="domain" description="Pyrrolo-quinoline quinone repeat" evidence="2">
    <location>
        <begin position="33"/>
        <end position="221"/>
    </location>
</feature>
<evidence type="ECO:0000259" key="2">
    <source>
        <dbReference type="Pfam" id="PF13360"/>
    </source>
</evidence>
<evidence type="ECO:0000256" key="1">
    <source>
        <dbReference type="SAM" id="SignalP"/>
    </source>
</evidence>
<accession>A0ABC8B4B8</accession>
<dbReference type="Pfam" id="PF13360">
    <property type="entry name" value="PQQ_2"/>
    <property type="match status" value="1"/>
</dbReference>
<dbReference type="SUPFAM" id="SSF50998">
    <property type="entry name" value="Quinoprotein alcohol dehydrogenase-like"/>
    <property type="match status" value="1"/>
</dbReference>
<dbReference type="PANTHER" id="PTHR34512:SF30">
    <property type="entry name" value="OUTER MEMBRANE PROTEIN ASSEMBLY FACTOR BAMB"/>
    <property type="match status" value="1"/>
</dbReference>
<dbReference type="Proteomes" id="UP000180166">
    <property type="component" value="Chromosome"/>
</dbReference>
<proteinExistence type="predicted"/>